<dbReference type="InterPro" id="IPR038770">
    <property type="entry name" value="Na+/solute_symporter_sf"/>
</dbReference>
<dbReference type="GO" id="GO:0016020">
    <property type="term" value="C:membrane"/>
    <property type="evidence" value="ECO:0007669"/>
    <property type="project" value="UniProtKB-SubCell"/>
</dbReference>
<dbReference type="SUPFAM" id="SSF51735">
    <property type="entry name" value="NAD(P)-binding Rossmann-fold domains"/>
    <property type="match status" value="1"/>
</dbReference>
<evidence type="ECO:0000256" key="4">
    <source>
        <dbReference type="ARBA" id="ARBA00022692"/>
    </source>
</evidence>
<keyword evidence="4 7" id="KW-0812">Transmembrane</keyword>
<feature type="transmembrane region" description="Helical" evidence="7">
    <location>
        <begin position="234"/>
        <end position="258"/>
    </location>
</feature>
<keyword evidence="6 7" id="KW-0472">Membrane</keyword>
<evidence type="ECO:0000313" key="9">
    <source>
        <dbReference type="EMBL" id="KKQ65811.1"/>
    </source>
</evidence>
<feature type="transmembrane region" description="Helical" evidence="7">
    <location>
        <begin position="207"/>
        <end position="228"/>
    </location>
</feature>
<dbReference type="GO" id="GO:0015297">
    <property type="term" value="F:antiporter activity"/>
    <property type="evidence" value="ECO:0007669"/>
    <property type="project" value="InterPro"/>
</dbReference>
<sequence>MNNIFLQLALVLILSSVFGYLAHRFKLPLVIAYLLSGLLFSLVLFIDPAHVQIFEFLPELGIALVLFLIGMELDLREIKSLGKPIVVGALVQIIISTLAGMTITKALGFSAIDSFYLGLGLSFSSTVVVIKLLLEKRDLASLYGKLSIGILLIEDLIAIGVLMGISVGSSTLQLGFQESLPLLALVAKALGLFILTYVLSRYVLERLFTAVATSIELLFLTALAWCFLFTTLAIISGFSVVIGAFLAGVALASSAYRFQIQSKIKPLRDFFVTLFFVYLGAQVKVGDFITHWPTILSLTAYALIVKPVIFLSVLGLFGFRRHTLFQTSLNLSQISEFSLVILLIGSKLGIVPPTLLSIMAAVTVLSVIISSVLISYSKKLYKVFSKYLGFFEHKTLTHYFEVKHEDQLLDHVVVVGAHRVGGPLVRFLKREKIPFIVMDFNPHVVEELKDNGVNVVYGDIGDPEVLASLQLETAKLIISTATDFGDNEMLLVECQRRKVQAKIVARAFDPEHGEILKKLGADYVIIPEKVSGDFIVNQLKHHWPQIHFAYA</sequence>
<accession>A0A0G0MLK7</accession>
<evidence type="ECO:0000313" key="10">
    <source>
        <dbReference type="Proteomes" id="UP000034235"/>
    </source>
</evidence>
<proteinExistence type="inferred from homology"/>
<dbReference type="Pfam" id="PF00999">
    <property type="entry name" value="Na_H_Exchanger"/>
    <property type="match status" value="1"/>
</dbReference>
<keyword evidence="5 7" id="KW-1133">Transmembrane helix</keyword>
<comment type="caution">
    <text evidence="9">The sequence shown here is derived from an EMBL/GenBank/DDBJ whole genome shotgun (WGS) entry which is preliminary data.</text>
</comment>
<dbReference type="PANTHER" id="PTHR42751:SF3">
    <property type="entry name" value="SODIUM_GLUTAMATE SYMPORTER"/>
    <property type="match status" value="1"/>
</dbReference>
<evidence type="ECO:0000256" key="1">
    <source>
        <dbReference type="ARBA" id="ARBA00004141"/>
    </source>
</evidence>
<dbReference type="EMBL" id="LBUP01000008">
    <property type="protein sequence ID" value="KKQ65811.1"/>
    <property type="molecule type" value="Genomic_DNA"/>
</dbReference>
<dbReference type="PANTHER" id="PTHR42751">
    <property type="entry name" value="SODIUM/HYDROGEN EXCHANGER FAMILY/TRKA DOMAIN PROTEIN"/>
    <property type="match status" value="1"/>
</dbReference>
<dbReference type="Proteomes" id="UP000034235">
    <property type="component" value="Unassembled WGS sequence"/>
</dbReference>
<comment type="subcellular location">
    <subcellularLocation>
        <location evidence="1">Membrane</location>
        <topology evidence="1">Multi-pass membrane protein</topology>
    </subcellularLocation>
</comment>
<keyword evidence="3" id="KW-0813">Transport</keyword>
<evidence type="ECO:0000259" key="8">
    <source>
        <dbReference type="PROSITE" id="PS51201"/>
    </source>
</evidence>
<protein>
    <submittedName>
        <fullName evidence="9">Transporter, CPA2 family</fullName>
    </submittedName>
</protein>
<reference evidence="9 10" key="1">
    <citation type="journal article" date="2015" name="Nature">
        <title>rRNA introns, odd ribosomes, and small enigmatic genomes across a large radiation of phyla.</title>
        <authorList>
            <person name="Brown C.T."/>
            <person name="Hug L.A."/>
            <person name="Thomas B.C."/>
            <person name="Sharon I."/>
            <person name="Castelle C.J."/>
            <person name="Singh A."/>
            <person name="Wilkins M.J."/>
            <person name="Williams K.H."/>
            <person name="Banfield J.F."/>
        </authorList>
    </citation>
    <scope>NUCLEOTIDE SEQUENCE [LARGE SCALE GENOMIC DNA]</scope>
</reference>
<gene>
    <name evidence="9" type="ORF">US86_C0008G0034</name>
</gene>
<dbReference type="InterPro" id="IPR006153">
    <property type="entry name" value="Cation/H_exchanger_TM"/>
</dbReference>
<feature type="transmembrane region" description="Helical" evidence="7">
    <location>
        <begin position="356"/>
        <end position="376"/>
    </location>
</feature>
<name>A0A0G0MLK7_9BACT</name>
<dbReference type="Gene3D" id="1.20.1530.20">
    <property type="match status" value="1"/>
</dbReference>
<organism evidence="9 10">
    <name type="scientific">Candidatus Daviesbacteria bacterium GW2011_GWA2_38_24</name>
    <dbReference type="NCBI Taxonomy" id="1618422"/>
    <lineage>
        <taxon>Bacteria</taxon>
        <taxon>Candidatus Daviesiibacteriota</taxon>
    </lineage>
</organism>
<feature type="domain" description="RCK N-terminal" evidence="8">
    <location>
        <begin position="409"/>
        <end position="525"/>
    </location>
</feature>
<evidence type="ECO:0000256" key="3">
    <source>
        <dbReference type="ARBA" id="ARBA00022448"/>
    </source>
</evidence>
<dbReference type="GO" id="GO:1902600">
    <property type="term" value="P:proton transmembrane transport"/>
    <property type="evidence" value="ECO:0007669"/>
    <property type="project" value="InterPro"/>
</dbReference>
<feature type="transmembrane region" description="Helical" evidence="7">
    <location>
        <begin position="85"/>
        <end position="103"/>
    </location>
</feature>
<dbReference type="GO" id="GO:0006813">
    <property type="term" value="P:potassium ion transport"/>
    <property type="evidence" value="ECO:0007669"/>
    <property type="project" value="InterPro"/>
</dbReference>
<evidence type="ECO:0000256" key="6">
    <source>
        <dbReference type="ARBA" id="ARBA00023136"/>
    </source>
</evidence>
<feature type="transmembrane region" description="Helical" evidence="7">
    <location>
        <begin position="295"/>
        <end position="319"/>
    </location>
</feature>
<feature type="transmembrane region" description="Helical" evidence="7">
    <location>
        <begin position="270"/>
        <end position="289"/>
    </location>
</feature>
<evidence type="ECO:0000256" key="2">
    <source>
        <dbReference type="ARBA" id="ARBA00005551"/>
    </source>
</evidence>
<feature type="transmembrane region" description="Helical" evidence="7">
    <location>
        <begin position="146"/>
        <end position="168"/>
    </location>
</feature>
<evidence type="ECO:0000256" key="5">
    <source>
        <dbReference type="ARBA" id="ARBA00022989"/>
    </source>
</evidence>
<feature type="transmembrane region" description="Helical" evidence="7">
    <location>
        <begin position="29"/>
        <end position="46"/>
    </location>
</feature>
<dbReference type="Pfam" id="PF02254">
    <property type="entry name" value="TrkA_N"/>
    <property type="match status" value="1"/>
</dbReference>
<dbReference type="PROSITE" id="PS51201">
    <property type="entry name" value="RCK_N"/>
    <property type="match status" value="1"/>
</dbReference>
<feature type="transmembrane region" description="Helical" evidence="7">
    <location>
        <begin position="6"/>
        <end position="22"/>
    </location>
</feature>
<feature type="transmembrane region" description="Helical" evidence="7">
    <location>
        <begin position="180"/>
        <end position="200"/>
    </location>
</feature>
<feature type="transmembrane region" description="Helical" evidence="7">
    <location>
        <begin position="331"/>
        <end position="350"/>
    </location>
</feature>
<evidence type="ECO:0000256" key="7">
    <source>
        <dbReference type="SAM" id="Phobius"/>
    </source>
</evidence>
<dbReference type="InterPro" id="IPR003148">
    <property type="entry name" value="RCK_N"/>
</dbReference>
<dbReference type="Gene3D" id="3.40.50.720">
    <property type="entry name" value="NAD(P)-binding Rossmann-like Domain"/>
    <property type="match status" value="1"/>
</dbReference>
<dbReference type="InterPro" id="IPR036291">
    <property type="entry name" value="NAD(P)-bd_dom_sf"/>
</dbReference>
<dbReference type="AlphaFoldDB" id="A0A0G0MLK7"/>
<feature type="transmembrane region" description="Helical" evidence="7">
    <location>
        <begin position="52"/>
        <end position="73"/>
    </location>
</feature>
<comment type="similarity">
    <text evidence="2">Belongs to the monovalent cation:proton antiporter 2 (CPA2) transporter (TC 2.A.37) family.</text>
</comment>
<feature type="transmembrane region" description="Helical" evidence="7">
    <location>
        <begin position="115"/>
        <end position="134"/>
    </location>
</feature>